<reference evidence="2 3" key="1">
    <citation type="journal article" date="2019" name="Int. J. Syst. Evol. Microbiol.">
        <title>The Global Catalogue of Microorganisms (GCM) 10K type strain sequencing project: providing services to taxonomists for standard genome sequencing and annotation.</title>
        <authorList>
            <consortium name="The Broad Institute Genomics Platform"/>
            <consortium name="The Broad Institute Genome Sequencing Center for Infectious Disease"/>
            <person name="Wu L."/>
            <person name="Ma J."/>
        </authorList>
    </citation>
    <scope>NUCLEOTIDE SEQUENCE [LARGE SCALE GENOMIC DNA]</scope>
    <source>
        <strain evidence="2 3">CGMCC 1.12859</strain>
    </source>
</reference>
<keyword evidence="1" id="KW-0472">Membrane</keyword>
<evidence type="ECO:0000313" key="3">
    <source>
        <dbReference type="Proteomes" id="UP001597139"/>
    </source>
</evidence>
<dbReference type="Proteomes" id="UP001597139">
    <property type="component" value="Unassembled WGS sequence"/>
</dbReference>
<protein>
    <submittedName>
        <fullName evidence="2">Uncharacterized protein</fullName>
    </submittedName>
</protein>
<organism evidence="2 3">
    <name type="scientific">Halolamina litorea</name>
    <dbReference type="NCBI Taxonomy" id="1515593"/>
    <lineage>
        <taxon>Archaea</taxon>
        <taxon>Methanobacteriati</taxon>
        <taxon>Methanobacteriota</taxon>
        <taxon>Stenosarchaea group</taxon>
        <taxon>Halobacteria</taxon>
        <taxon>Halobacteriales</taxon>
        <taxon>Haloferacaceae</taxon>
    </lineage>
</organism>
<dbReference type="RefSeq" id="WP_267647365.1">
    <property type="nucleotide sequence ID" value="NZ_JANHGR010000002.1"/>
</dbReference>
<dbReference type="AlphaFoldDB" id="A0ABD6BS59"/>
<comment type="caution">
    <text evidence="2">The sequence shown here is derived from an EMBL/GenBank/DDBJ whole genome shotgun (WGS) entry which is preliminary data.</text>
</comment>
<feature type="transmembrane region" description="Helical" evidence="1">
    <location>
        <begin position="61"/>
        <end position="80"/>
    </location>
</feature>
<name>A0ABD6BS59_9EURY</name>
<sequence>MSTSEPSTSAPVGADALPSPVATLAATVLTPVRAAAFWTAVALPLVALPLVATGAVWDRPLAFCFLIALNAVAFLVGHGYDPDA</sequence>
<dbReference type="InterPro" id="IPR058341">
    <property type="entry name" value="DUF8028"/>
</dbReference>
<keyword evidence="1" id="KW-1133">Transmembrane helix</keyword>
<dbReference type="EMBL" id="JBHUCZ010000006">
    <property type="protein sequence ID" value="MFD1567533.1"/>
    <property type="molecule type" value="Genomic_DNA"/>
</dbReference>
<keyword evidence="1" id="KW-0812">Transmembrane</keyword>
<evidence type="ECO:0000313" key="2">
    <source>
        <dbReference type="EMBL" id="MFD1567533.1"/>
    </source>
</evidence>
<gene>
    <name evidence="2" type="ORF">ACFSAU_08505</name>
</gene>
<proteinExistence type="predicted"/>
<evidence type="ECO:0000256" key="1">
    <source>
        <dbReference type="SAM" id="Phobius"/>
    </source>
</evidence>
<keyword evidence="3" id="KW-1185">Reference proteome</keyword>
<feature type="transmembrane region" description="Helical" evidence="1">
    <location>
        <begin position="35"/>
        <end position="54"/>
    </location>
</feature>
<accession>A0ABD6BS59</accession>
<dbReference type="Pfam" id="PF26071">
    <property type="entry name" value="DUF8028"/>
    <property type="match status" value="1"/>
</dbReference>